<dbReference type="EMBL" id="UINC01156904">
    <property type="protein sequence ID" value="SVD53588.1"/>
    <property type="molecule type" value="Genomic_DNA"/>
</dbReference>
<gene>
    <name evidence="1" type="ORF">METZ01_LOCUS406442</name>
</gene>
<reference evidence="1" key="1">
    <citation type="submission" date="2018-05" db="EMBL/GenBank/DDBJ databases">
        <authorList>
            <person name="Lanie J.A."/>
            <person name="Ng W.-L."/>
            <person name="Kazmierczak K.M."/>
            <person name="Andrzejewski T.M."/>
            <person name="Davidsen T.M."/>
            <person name="Wayne K.J."/>
            <person name="Tettelin H."/>
            <person name="Glass J.I."/>
            <person name="Rusch D."/>
            <person name="Podicherti R."/>
            <person name="Tsui H.-C.T."/>
            <person name="Winkler M.E."/>
        </authorList>
    </citation>
    <scope>NUCLEOTIDE SEQUENCE</scope>
</reference>
<dbReference type="SUPFAM" id="SSF53448">
    <property type="entry name" value="Nucleotide-diphospho-sugar transferases"/>
    <property type="match status" value="1"/>
</dbReference>
<evidence type="ECO:0000313" key="1">
    <source>
        <dbReference type="EMBL" id="SVD53588.1"/>
    </source>
</evidence>
<dbReference type="GO" id="GO:0005829">
    <property type="term" value="C:cytosol"/>
    <property type="evidence" value="ECO:0007669"/>
    <property type="project" value="TreeGrafter"/>
</dbReference>
<dbReference type="PANTHER" id="PTHR42866:SF1">
    <property type="entry name" value="SPORE COAT POLYSACCHARIDE BIOSYNTHESIS PROTEIN SPSF"/>
    <property type="match status" value="1"/>
</dbReference>
<evidence type="ECO:0008006" key="2">
    <source>
        <dbReference type="Google" id="ProtNLM"/>
    </source>
</evidence>
<dbReference type="InterPro" id="IPR003329">
    <property type="entry name" value="Cytidylyl_trans"/>
</dbReference>
<organism evidence="1">
    <name type="scientific">marine metagenome</name>
    <dbReference type="NCBI Taxonomy" id="408172"/>
    <lineage>
        <taxon>unclassified sequences</taxon>
        <taxon>metagenomes</taxon>
        <taxon>ecological metagenomes</taxon>
    </lineage>
</organism>
<accession>A0A382W634</accession>
<sequence>MGSTRLPGKVLKSVAGISMVELILFRLSKCKELDQIVVAASKEKENEALQDIVESHGYKCTRGSEKDVLKRFYESANSVEAEIIVRITGDCPLVDASLVDQCVQEFKNSNVDYFSNIEPPTFPD</sequence>
<name>A0A382W634_9ZZZZ</name>
<dbReference type="Gene3D" id="3.90.550.10">
    <property type="entry name" value="Spore Coat Polysaccharide Biosynthesis Protein SpsA, Chain A"/>
    <property type="match status" value="1"/>
</dbReference>
<dbReference type="PANTHER" id="PTHR42866">
    <property type="entry name" value="3-DEOXY-MANNO-OCTULOSONATE CYTIDYLYLTRANSFERASE"/>
    <property type="match status" value="1"/>
</dbReference>
<feature type="non-terminal residue" evidence="1">
    <location>
        <position position="124"/>
    </location>
</feature>
<dbReference type="Pfam" id="PF02348">
    <property type="entry name" value="CTP_transf_3"/>
    <property type="match status" value="1"/>
</dbReference>
<proteinExistence type="predicted"/>
<protein>
    <recommendedName>
        <fullName evidence="2">MobA-like NTP transferase domain-containing protein</fullName>
    </recommendedName>
</protein>
<dbReference type="InterPro" id="IPR029044">
    <property type="entry name" value="Nucleotide-diphossugar_trans"/>
</dbReference>
<dbReference type="AlphaFoldDB" id="A0A382W634"/>